<evidence type="ECO:0000313" key="1">
    <source>
        <dbReference type="EMBL" id="KAK4025579.1"/>
    </source>
</evidence>
<protein>
    <submittedName>
        <fullName evidence="1">Uncharacterized protein</fullName>
    </submittedName>
</protein>
<dbReference type="Proteomes" id="UP001234178">
    <property type="component" value="Unassembled WGS sequence"/>
</dbReference>
<evidence type="ECO:0000313" key="2">
    <source>
        <dbReference type="Proteomes" id="UP001234178"/>
    </source>
</evidence>
<gene>
    <name evidence="1" type="ORF">OUZ56_014640</name>
</gene>
<proteinExistence type="predicted"/>
<organism evidence="1 2">
    <name type="scientific">Daphnia magna</name>
    <dbReference type="NCBI Taxonomy" id="35525"/>
    <lineage>
        <taxon>Eukaryota</taxon>
        <taxon>Metazoa</taxon>
        <taxon>Ecdysozoa</taxon>
        <taxon>Arthropoda</taxon>
        <taxon>Crustacea</taxon>
        <taxon>Branchiopoda</taxon>
        <taxon>Diplostraca</taxon>
        <taxon>Cladocera</taxon>
        <taxon>Anomopoda</taxon>
        <taxon>Daphniidae</taxon>
        <taxon>Daphnia</taxon>
    </lineage>
</organism>
<name>A0ABR0AKC3_9CRUS</name>
<dbReference type="EMBL" id="JAOYFB010000038">
    <property type="protein sequence ID" value="KAK4025579.1"/>
    <property type="molecule type" value="Genomic_DNA"/>
</dbReference>
<keyword evidence="2" id="KW-1185">Reference proteome</keyword>
<reference evidence="1 2" key="1">
    <citation type="journal article" date="2023" name="Nucleic Acids Res.">
        <title>The hologenome of Daphnia magna reveals possible DNA methylation and microbiome-mediated evolution of the host genome.</title>
        <authorList>
            <person name="Chaturvedi A."/>
            <person name="Li X."/>
            <person name="Dhandapani V."/>
            <person name="Marshall H."/>
            <person name="Kissane S."/>
            <person name="Cuenca-Cambronero M."/>
            <person name="Asole G."/>
            <person name="Calvet F."/>
            <person name="Ruiz-Romero M."/>
            <person name="Marangio P."/>
            <person name="Guigo R."/>
            <person name="Rago D."/>
            <person name="Mirbahai L."/>
            <person name="Eastwood N."/>
            <person name="Colbourne J.K."/>
            <person name="Zhou J."/>
            <person name="Mallon E."/>
            <person name="Orsini L."/>
        </authorList>
    </citation>
    <scope>NUCLEOTIDE SEQUENCE [LARGE SCALE GENOMIC DNA]</scope>
    <source>
        <strain evidence="1">LRV0_1</strain>
    </source>
</reference>
<accession>A0ABR0AKC3</accession>
<comment type="caution">
    <text evidence="1">The sequence shown here is derived from an EMBL/GenBank/DDBJ whole genome shotgun (WGS) entry which is preliminary data.</text>
</comment>
<sequence>MRRTRGLIDSHTVDLNPSKGTPINPAQSLVRYSVRAIFVLLSLNPLIDTYADKFLVYVPIVRAVYYSCVSAFFVRDT</sequence>